<proteinExistence type="predicted"/>
<name>A0A0A9EDY1_ARUDO</name>
<protein>
    <submittedName>
        <fullName evidence="1">Replication factor C subunit 2</fullName>
    </submittedName>
</protein>
<reference evidence="1" key="1">
    <citation type="submission" date="2014-09" db="EMBL/GenBank/DDBJ databases">
        <authorList>
            <person name="Magalhaes I.L.F."/>
            <person name="Oliveira U."/>
            <person name="Santos F.R."/>
            <person name="Vidigal T.H.D.A."/>
            <person name="Brescovit A.D."/>
            <person name="Santos A.J."/>
        </authorList>
    </citation>
    <scope>NUCLEOTIDE SEQUENCE</scope>
    <source>
        <tissue evidence="1">Shoot tissue taken approximately 20 cm above the soil surface</tissue>
    </source>
</reference>
<reference evidence="1" key="2">
    <citation type="journal article" date="2015" name="Data Brief">
        <title>Shoot transcriptome of the giant reed, Arundo donax.</title>
        <authorList>
            <person name="Barrero R.A."/>
            <person name="Guerrero F.D."/>
            <person name="Moolhuijzen P."/>
            <person name="Goolsby J.A."/>
            <person name="Tidwell J."/>
            <person name="Bellgard S.E."/>
            <person name="Bellgard M.I."/>
        </authorList>
    </citation>
    <scope>NUCLEOTIDE SEQUENCE</scope>
    <source>
        <tissue evidence="1">Shoot tissue taken approximately 20 cm above the soil surface</tissue>
    </source>
</reference>
<dbReference type="AlphaFoldDB" id="A0A0A9EDY1"/>
<sequence length="86" mass="10096">MSKRQGYVKSLGKLISAWWMGQMSIFSFWMSPARQYVLFSTYHKGWSSERSPVVITIICKLWQEYCSLMMLQYCFSSFVMGLNAIN</sequence>
<dbReference type="EMBL" id="GBRH01199624">
    <property type="protein sequence ID" value="JAD98271.1"/>
    <property type="molecule type" value="Transcribed_RNA"/>
</dbReference>
<organism evidence="1">
    <name type="scientific">Arundo donax</name>
    <name type="common">Giant reed</name>
    <name type="synonym">Donax arundinaceus</name>
    <dbReference type="NCBI Taxonomy" id="35708"/>
    <lineage>
        <taxon>Eukaryota</taxon>
        <taxon>Viridiplantae</taxon>
        <taxon>Streptophyta</taxon>
        <taxon>Embryophyta</taxon>
        <taxon>Tracheophyta</taxon>
        <taxon>Spermatophyta</taxon>
        <taxon>Magnoliopsida</taxon>
        <taxon>Liliopsida</taxon>
        <taxon>Poales</taxon>
        <taxon>Poaceae</taxon>
        <taxon>PACMAD clade</taxon>
        <taxon>Arundinoideae</taxon>
        <taxon>Arundineae</taxon>
        <taxon>Arundo</taxon>
    </lineage>
</organism>
<accession>A0A0A9EDY1</accession>
<evidence type="ECO:0000313" key="1">
    <source>
        <dbReference type="EMBL" id="JAD98271.1"/>
    </source>
</evidence>